<comment type="subcellular location">
    <subcellularLocation>
        <location evidence="1">Secreted</location>
    </subcellularLocation>
</comment>
<keyword evidence="2" id="KW-0964">Secreted</keyword>
<reference evidence="5" key="1">
    <citation type="submission" date="2017-01" db="EMBL/GenBank/DDBJ databases">
        <authorList>
            <person name="Varghese N."/>
            <person name="Submissions S."/>
        </authorList>
    </citation>
    <scope>NUCLEOTIDE SEQUENCE [LARGE SCALE GENOMIC DNA]</scope>
    <source>
        <strain evidence="5">DSM 21054</strain>
    </source>
</reference>
<dbReference type="InterPro" id="IPR017996">
    <property type="entry name" value="MRJP/yellow-related"/>
</dbReference>
<dbReference type="GO" id="GO:0005576">
    <property type="term" value="C:extracellular region"/>
    <property type="evidence" value="ECO:0007669"/>
    <property type="project" value="UniProtKB-SubCell"/>
</dbReference>
<evidence type="ECO:0000313" key="5">
    <source>
        <dbReference type="Proteomes" id="UP000186917"/>
    </source>
</evidence>
<dbReference type="Proteomes" id="UP000186917">
    <property type="component" value="Unassembled WGS sequence"/>
</dbReference>
<sequence length="364" mass="40994">MKSRIVNTILLLGLIVSVKAQDKAKTKEKEVVPEKKPFTVVAEFKGQQVTGVTVAGFGRIFANFPRWRASVENSVVEVKPNGTSVAYPDARWNSWKPDMPVEDSVFVAVQSVQEADGKLYVLDTRNPLWKGVVNSPRIFVFDLRTNKLADILVLSEYSYKPNSYINDLCIDTKHNVIYMTDSNEPGLVLYDLKKRTCNRVLTDHVSTTGEVDHLTIDGKKWGSKPVHSDGIAYDEMNDRLYYHALTGYTLYSVSASAMRNGTDDDVVGSVRKVATTPAPDGMVFDMRGNIYMADLEKHAIVYVTRKGEQRTLVEDVKVGWADSFSIHGGYLYFTNSRIHEAGSGAEELSYQIYKIPLEYMYRTR</sequence>
<gene>
    <name evidence="4" type="ORF">SAMN05421788_10291</name>
</gene>
<dbReference type="AlphaFoldDB" id="A0A173MI41"/>
<keyword evidence="3" id="KW-0732">Signal</keyword>
<dbReference type="KEGG" id="fln:FLA_3307"/>
<dbReference type="STRING" id="477680.SAMN05421788_10291"/>
<dbReference type="EMBL" id="FTOR01000002">
    <property type="protein sequence ID" value="SIS92016.1"/>
    <property type="molecule type" value="Genomic_DNA"/>
</dbReference>
<evidence type="ECO:0000256" key="1">
    <source>
        <dbReference type="ARBA" id="ARBA00004613"/>
    </source>
</evidence>
<protein>
    <submittedName>
        <fullName evidence="4">Major royal jelly protein</fullName>
    </submittedName>
</protein>
<dbReference type="PANTHER" id="PTHR10009:SF18">
    <property type="entry name" value="PROTEIN YELLOW-LIKE PROTEIN"/>
    <property type="match status" value="1"/>
</dbReference>
<dbReference type="Pfam" id="PF03022">
    <property type="entry name" value="MRJP"/>
    <property type="match status" value="1"/>
</dbReference>
<name>A0A173MI41_9BACT</name>
<dbReference type="PANTHER" id="PTHR10009">
    <property type="entry name" value="PROTEIN YELLOW-RELATED"/>
    <property type="match status" value="1"/>
</dbReference>
<evidence type="ECO:0000256" key="3">
    <source>
        <dbReference type="SAM" id="SignalP"/>
    </source>
</evidence>
<dbReference type="SUPFAM" id="SSF101898">
    <property type="entry name" value="NHL repeat"/>
    <property type="match status" value="1"/>
</dbReference>
<feature type="signal peptide" evidence="3">
    <location>
        <begin position="1"/>
        <end position="20"/>
    </location>
</feature>
<feature type="chain" id="PRO_5030022994" evidence="3">
    <location>
        <begin position="21"/>
        <end position="364"/>
    </location>
</feature>
<dbReference type="InterPro" id="IPR011042">
    <property type="entry name" value="6-blade_b-propeller_TolB-like"/>
</dbReference>
<evidence type="ECO:0000256" key="2">
    <source>
        <dbReference type="ARBA" id="ARBA00022525"/>
    </source>
</evidence>
<accession>A0A173MI41</accession>
<keyword evidence="5" id="KW-1185">Reference proteome</keyword>
<proteinExistence type="predicted"/>
<organism evidence="4 5">
    <name type="scientific">Filimonas lacunae</name>
    <dbReference type="NCBI Taxonomy" id="477680"/>
    <lineage>
        <taxon>Bacteria</taxon>
        <taxon>Pseudomonadati</taxon>
        <taxon>Bacteroidota</taxon>
        <taxon>Chitinophagia</taxon>
        <taxon>Chitinophagales</taxon>
        <taxon>Chitinophagaceae</taxon>
        <taxon>Filimonas</taxon>
    </lineage>
</organism>
<dbReference type="Gene3D" id="2.120.10.30">
    <property type="entry name" value="TolB, C-terminal domain"/>
    <property type="match status" value="1"/>
</dbReference>
<evidence type="ECO:0000313" key="4">
    <source>
        <dbReference type="EMBL" id="SIS92016.1"/>
    </source>
</evidence>
<dbReference type="RefSeq" id="WP_076377595.1">
    <property type="nucleotide sequence ID" value="NZ_AP017422.1"/>
</dbReference>